<proteinExistence type="predicted"/>
<comment type="caution">
    <text evidence="1">The sequence shown here is derived from an EMBL/GenBank/DDBJ whole genome shotgun (WGS) entry which is preliminary data.</text>
</comment>
<name>A0A2H0W8J4_9BACT</name>
<evidence type="ECO:0000313" key="2">
    <source>
        <dbReference type="Proteomes" id="UP000230093"/>
    </source>
</evidence>
<reference evidence="2" key="1">
    <citation type="submission" date="2017-09" db="EMBL/GenBank/DDBJ databases">
        <title>Depth-based differentiation of microbial function through sediment-hosted aquifers and enrichment of novel symbionts in the deep terrestrial subsurface.</title>
        <authorList>
            <person name="Probst A.J."/>
            <person name="Ladd B."/>
            <person name="Jarett J.K."/>
            <person name="Geller-Mcgrath D.E."/>
            <person name="Sieber C.M.K."/>
            <person name="Emerson J.B."/>
            <person name="Anantharaman K."/>
            <person name="Thomas B.C."/>
            <person name="Malmstrom R."/>
            <person name="Stieglmeier M."/>
            <person name="Klingl A."/>
            <person name="Woyke T."/>
            <person name="Ryan C.M."/>
            <person name="Banfield J.F."/>
        </authorList>
    </citation>
    <scope>NUCLEOTIDE SEQUENCE [LARGE SCALE GENOMIC DNA]</scope>
</reference>
<evidence type="ECO:0000313" key="1">
    <source>
        <dbReference type="EMBL" id="PIS08973.1"/>
    </source>
</evidence>
<dbReference type="Proteomes" id="UP000230093">
    <property type="component" value="Unassembled WGS sequence"/>
</dbReference>
<dbReference type="EMBL" id="PEZT01000023">
    <property type="protein sequence ID" value="PIS08973.1"/>
    <property type="molecule type" value="Genomic_DNA"/>
</dbReference>
<protein>
    <submittedName>
        <fullName evidence="1">Uncharacterized protein</fullName>
    </submittedName>
</protein>
<organism evidence="1 2">
    <name type="scientific">Candidatus Beckwithbacteria bacterium CG10_big_fil_rev_8_21_14_0_10_34_10</name>
    <dbReference type="NCBI Taxonomy" id="1974495"/>
    <lineage>
        <taxon>Bacteria</taxon>
        <taxon>Candidatus Beckwithiibacteriota</taxon>
    </lineage>
</organism>
<dbReference type="AlphaFoldDB" id="A0A2H0W8J4"/>
<sequence length="82" mass="9059">MIEGVFTASNTNSSMEEVACILNWGVILGRNNSLEVDKIGAKLLKAGSPSLKVDIQKASIKSFGRYNNKFIKQIPKVLEIKY</sequence>
<gene>
    <name evidence="1" type="ORF">COT75_03865</name>
</gene>
<accession>A0A2H0W8J4</accession>